<organism evidence="1">
    <name type="scientific">Myoviridae sp. ct6eX13</name>
    <dbReference type="NCBI Taxonomy" id="2827660"/>
    <lineage>
        <taxon>Viruses</taxon>
        <taxon>Duplodnaviria</taxon>
        <taxon>Heunggongvirae</taxon>
        <taxon>Uroviricota</taxon>
        <taxon>Caudoviricetes</taxon>
    </lineage>
</organism>
<sequence length="64" mass="7453">MRTVGLKSARSAYAANPVKPHEYKKNRGTRIVPRFSRLARKEGFEPSRKSPIPPVILWYLLFRL</sequence>
<accession>A0A8S5T5T4</accession>
<proteinExistence type="predicted"/>
<reference evidence="1" key="1">
    <citation type="journal article" date="2021" name="Proc. Natl. Acad. Sci. U.S.A.">
        <title>A Catalog of Tens of Thousands of Viruses from Human Metagenomes Reveals Hidden Associations with Chronic Diseases.</title>
        <authorList>
            <person name="Tisza M.J."/>
            <person name="Buck C.B."/>
        </authorList>
    </citation>
    <scope>NUCLEOTIDE SEQUENCE</scope>
    <source>
        <strain evidence="1">Ct6eX13</strain>
    </source>
</reference>
<evidence type="ECO:0000313" key="1">
    <source>
        <dbReference type="EMBL" id="DAF58351.1"/>
    </source>
</evidence>
<dbReference type="EMBL" id="BK032750">
    <property type="protein sequence ID" value="DAF58351.1"/>
    <property type="molecule type" value="Genomic_DNA"/>
</dbReference>
<protein>
    <submittedName>
        <fullName evidence="1">Uncharacterized protein</fullName>
    </submittedName>
</protein>
<name>A0A8S5T5T4_9CAUD</name>